<protein>
    <submittedName>
        <fullName evidence="2">Methyltransferase domain</fullName>
    </submittedName>
</protein>
<sequence>MSDGFYDRTAEHVAVLLRDAWTGLGPALTRAVSGMDTSTGPVLDIGAGTGLGTAVLAAALPDAAIVAVEPNQALRTALLARCADDEDLRRRVTVLGDDVLSAALPDRLSGIVAMNVLGHFPPPQRQALWRLFAGRLDARGRAVLNLQPPFIPVRVSATPMAEVRVGGLTYVGVAAAEPSGENAITWNMTYRVERDGEVLTELTASDEWAVTSPGVLAAEVAEAGLALAVLDADQHLYEVHPATS</sequence>
<dbReference type="Proteomes" id="UP000199503">
    <property type="component" value="Unassembled WGS sequence"/>
</dbReference>
<dbReference type="GO" id="GO:0032259">
    <property type="term" value="P:methylation"/>
    <property type="evidence" value="ECO:0007669"/>
    <property type="project" value="UniProtKB-KW"/>
</dbReference>
<accession>A0A1H9WS75</accession>
<evidence type="ECO:0000313" key="3">
    <source>
        <dbReference type="Proteomes" id="UP000199503"/>
    </source>
</evidence>
<organism evidence="2 3">
    <name type="scientific">Lentzea albida</name>
    <dbReference type="NCBI Taxonomy" id="65499"/>
    <lineage>
        <taxon>Bacteria</taxon>
        <taxon>Bacillati</taxon>
        <taxon>Actinomycetota</taxon>
        <taxon>Actinomycetes</taxon>
        <taxon>Pseudonocardiales</taxon>
        <taxon>Pseudonocardiaceae</taxon>
        <taxon>Lentzea</taxon>
    </lineage>
</organism>
<dbReference type="GO" id="GO:0008168">
    <property type="term" value="F:methyltransferase activity"/>
    <property type="evidence" value="ECO:0007669"/>
    <property type="project" value="UniProtKB-KW"/>
</dbReference>
<dbReference type="SUPFAM" id="SSF53335">
    <property type="entry name" value="S-adenosyl-L-methionine-dependent methyltransferases"/>
    <property type="match status" value="1"/>
</dbReference>
<proteinExistence type="predicted"/>
<keyword evidence="3" id="KW-1185">Reference proteome</keyword>
<dbReference type="InterPro" id="IPR029063">
    <property type="entry name" value="SAM-dependent_MTases_sf"/>
</dbReference>
<name>A0A1H9WS75_9PSEU</name>
<dbReference type="RefSeq" id="WP_089925921.1">
    <property type="nucleotide sequence ID" value="NZ_FOFV01000024.1"/>
</dbReference>
<dbReference type="Gene3D" id="3.40.50.150">
    <property type="entry name" value="Vaccinia Virus protein VP39"/>
    <property type="match status" value="1"/>
</dbReference>
<evidence type="ECO:0000313" key="2">
    <source>
        <dbReference type="EMBL" id="SES36780.1"/>
    </source>
</evidence>
<dbReference type="CDD" id="cd02440">
    <property type="entry name" value="AdoMet_MTases"/>
    <property type="match status" value="1"/>
</dbReference>
<feature type="domain" description="Methyltransferase" evidence="1">
    <location>
        <begin position="42"/>
        <end position="136"/>
    </location>
</feature>
<evidence type="ECO:0000259" key="1">
    <source>
        <dbReference type="Pfam" id="PF13649"/>
    </source>
</evidence>
<dbReference type="Pfam" id="PF13649">
    <property type="entry name" value="Methyltransf_25"/>
    <property type="match status" value="1"/>
</dbReference>
<reference evidence="3" key="1">
    <citation type="submission" date="2016-10" db="EMBL/GenBank/DDBJ databases">
        <authorList>
            <person name="Varghese N."/>
            <person name="Submissions S."/>
        </authorList>
    </citation>
    <scope>NUCLEOTIDE SEQUENCE [LARGE SCALE GENOMIC DNA]</scope>
    <source>
        <strain evidence="3">DSM 44437</strain>
    </source>
</reference>
<dbReference type="AlphaFoldDB" id="A0A1H9WS75"/>
<dbReference type="EMBL" id="FOFV01000024">
    <property type="protein sequence ID" value="SES36780.1"/>
    <property type="molecule type" value="Genomic_DNA"/>
</dbReference>
<gene>
    <name evidence="2" type="ORF">SAMN04488000_12463</name>
</gene>
<keyword evidence="2" id="KW-0489">Methyltransferase</keyword>
<dbReference type="STRING" id="65499.SAMN04488000_12463"/>
<keyword evidence="2" id="KW-0808">Transferase</keyword>
<dbReference type="InterPro" id="IPR041698">
    <property type="entry name" value="Methyltransf_25"/>
</dbReference>